<dbReference type="SMART" id="SM00729">
    <property type="entry name" value="Elp3"/>
    <property type="match status" value="1"/>
</dbReference>
<keyword evidence="4" id="KW-0479">Metal-binding</keyword>
<evidence type="ECO:0000256" key="2">
    <source>
        <dbReference type="ARBA" id="ARBA00022485"/>
    </source>
</evidence>
<dbReference type="SFLD" id="SFLDG01386">
    <property type="entry name" value="main_SPASM_domain-containing"/>
    <property type="match status" value="1"/>
</dbReference>
<dbReference type="GO" id="GO:0003824">
    <property type="term" value="F:catalytic activity"/>
    <property type="evidence" value="ECO:0007669"/>
    <property type="project" value="InterPro"/>
</dbReference>
<feature type="domain" description="Radical SAM core" evidence="7">
    <location>
        <begin position="1"/>
        <end position="224"/>
    </location>
</feature>
<dbReference type="PANTHER" id="PTHR11228">
    <property type="entry name" value="RADICAL SAM DOMAIN PROTEIN"/>
    <property type="match status" value="1"/>
</dbReference>
<dbReference type="PROSITE" id="PS51918">
    <property type="entry name" value="RADICAL_SAM"/>
    <property type="match status" value="1"/>
</dbReference>
<sequence>MRKAKIVEVELTTICNYSCLHCYCFAGKPSSNELTTEEVKKVIKDLYEAGVEIIDLVGGEPLTRKDIFELISYGRKLGANLMLNTNASLATKQVVKKLKEVNPDLHIGISIDGHIKKIHEFVRGAGTFEKTMTGLQNFLTEGFNVTILHVINKQNYKYFEDMVQFARKFGMNLYVDRFVPVGRGELFKDILTPTKEMIQYVNEIIKKYANEVNFYVEENISGGECTAGKTHASVLVDGTVVPCGHFRYDPEYYMGNIKKMSFKEIWEAFDPSILTRDCENCKLFEECKGGCRAFAKKLGLTHDPIFCEVNDSV</sequence>
<dbReference type="Gene3D" id="3.20.20.70">
    <property type="entry name" value="Aldolase class I"/>
    <property type="match status" value="1"/>
</dbReference>
<keyword evidence="2" id="KW-0004">4Fe-4S</keyword>
<dbReference type="SFLD" id="SFLDS00029">
    <property type="entry name" value="Radical_SAM"/>
    <property type="match status" value="1"/>
</dbReference>
<evidence type="ECO:0000256" key="6">
    <source>
        <dbReference type="ARBA" id="ARBA00023014"/>
    </source>
</evidence>
<dbReference type="GO" id="GO:0051539">
    <property type="term" value="F:4 iron, 4 sulfur cluster binding"/>
    <property type="evidence" value="ECO:0007669"/>
    <property type="project" value="UniProtKB-KW"/>
</dbReference>
<dbReference type="InterPro" id="IPR007197">
    <property type="entry name" value="rSAM"/>
</dbReference>
<keyword evidence="9" id="KW-1185">Reference proteome</keyword>
<dbReference type="InterPro" id="IPR058240">
    <property type="entry name" value="rSAM_sf"/>
</dbReference>
<dbReference type="PIRSF" id="PIRSF037420">
    <property type="entry name" value="PQQ_syn_pqqE"/>
    <property type="match status" value="1"/>
</dbReference>
<keyword evidence="3" id="KW-0949">S-adenosyl-L-methionine</keyword>
<proteinExistence type="predicted"/>
<evidence type="ECO:0000259" key="7">
    <source>
        <dbReference type="PROSITE" id="PS51918"/>
    </source>
</evidence>
<evidence type="ECO:0000256" key="5">
    <source>
        <dbReference type="ARBA" id="ARBA00023004"/>
    </source>
</evidence>
<evidence type="ECO:0000256" key="1">
    <source>
        <dbReference type="ARBA" id="ARBA00001966"/>
    </source>
</evidence>
<reference evidence="9" key="1">
    <citation type="submission" date="2016-11" db="EMBL/GenBank/DDBJ databases">
        <authorList>
            <person name="Varghese N."/>
            <person name="Submissions S."/>
        </authorList>
    </citation>
    <scope>NUCLEOTIDE SEQUENCE [LARGE SCALE GENOMIC DNA]</scope>
    <source>
        <strain evidence="9">DSM 15807</strain>
    </source>
</reference>
<gene>
    <name evidence="8" type="ORF">SAMN02745199_0770</name>
</gene>
<accession>A0A1M5S3C9</accession>
<comment type="cofactor">
    <cofactor evidence="1">
        <name>[4Fe-4S] cluster</name>
        <dbReference type="ChEBI" id="CHEBI:49883"/>
    </cofactor>
</comment>
<dbReference type="NCBIfam" id="TIGR04085">
    <property type="entry name" value="rSAM_more_4Fe4S"/>
    <property type="match status" value="1"/>
</dbReference>
<dbReference type="InterPro" id="IPR050377">
    <property type="entry name" value="Radical_SAM_PqqE_MftC-like"/>
</dbReference>
<keyword evidence="5" id="KW-0408">Iron</keyword>
<dbReference type="InterPro" id="IPR017200">
    <property type="entry name" value="PqqE-like"/>
</dbReference>
<evidence type="ECO:0000256" key="3">
    <source>
        <dbReference type="ARBA" id="ARBA00022691"/>
    </source>
</evidence>
<dbReference type="InterPro" id="IPR013785">
    <property type="entry name" value="Aldolase_TIM"/>
</dbReference>
<dbReference type="InterPro" id="IPR023885">
    <property type="entry name" value="4Fe4S-binding_SPASM_dom"/>
</dbReference>
<dbReference type="Pfam" id="PF13186">
    <property type="entry name" value="SPASM"/>
    <property type="match status" value="1"/>
</dbReference>
<keyword evidence="6" id="KW-0411">Iron-sulfur</keyword>
<name>A0A1M5S3C9_9BACT</name>
<dbReference type="CDD" id="cd01335">
    <property type="entry name" value="Radical_SAM"/>
    <property type="match status" value="1"/>
</dbReference>
<dbReference type="RefSeq" id="WP_073072372.1">
    <property type="nucleotide sequence ID" value="NZ_FQXN01000002.1"/>
</dbReference>
<evidence type="ECO:0000313" key="8">
    <source>
        <dbReference type="EMBL" id="SHH32808.1"/>
    </source>
</evidence>
<dbReference type="SFLD" id="SFLDG01067">
    <property type="entry name" value="SPASM/twitch_domain_containing"/>
    <property type="match status" value="1"/>
</dbReference>
<organism evidence="8 9">
    <name type="scientific">Thermosipho atlanticus DSM 15807</name>
    <dbReference type="NCBI Taxonomy" id="1123380"/>
    <lineage>
        <taxon>Bacteria</taxon>
        <taxon>Thermotogati</taxon>
        <taxon>Thermotogota</taxon>
        <taxon>Thermotogae</taxon>
        <taxon>Thermotogales</taxon>
        <taxon>Fervidobacteriaceae</taxon>
        <taxon>Thermosipho</taxon>
    </lineage>
</organism>
<dbReference type="Proteomes" id="UP000242592">
    <property type="component" value="Unassembled WGS sequence"/>
</dbReference>
<protein>
    <submittedName>
        <fullName evidence="8">Radical SAM additional 4Fe4S-binding SPASM domain-containing protein</fullName>
    </submittedName>
</protein>
<dbReference type="STRING" id="1123380.SAMN02745199_0770"/>
<dbReference type="GO" id="GO:0046872">
    <property type="term" value="F:metal ion binding"/>
    <property type="evidence" value="ECO:0007669"/>
    <property type="project" value="UniProtKB-KW"/>
</dbReference>
<dbReference type="OrthoDB" id="9808591at2"/>
<dbReference type="PANTHER" id="PTHR11228:SF7">
    <property type="entry name" value="PQQA PEPTIDE CYCLASE"/>
    <property type="match status" value="1"/>
</dbReference>
<evidence type="ECO:0000313" key="9">
    <source>
        <dbReference type="Proteomes" id="UP000242592"/>
    </source>
</evidence>
<dbReference type="SUPFAM" id="SSF102114">
    <property type="entry name" value="Radical SAM enzymes"/>
    <property type="match status" value="1"/>
</dbReference>
<evidence type="ECO:0000256" key="4">
    <source>
        <dbReference type="ARBA" id="ARBA00022723"/>
    </source>
</evidence>
<dbReference type="EMBL" id="FQXN01000002">
    <property type="protein sequence ID" value="SHH32808.1"/>
    <property type="molecule type" value="Genomic_DNA"/>
</dbReference>
<dbReference type="Pfam" id="PF04055">
    <property type="entry name" value="Radical_SAM"/>
    <property type="match status" value="1"/>
</dbReference>
<dbReference type="InterPro" id="IPR006638">
    <property type="entry name" value="Elp3/MiaA/NifB-like_rSAM"/>
</dbReference>
<dbReference type="AlphaFoldDB" id="A0A1M5S3C9"/>